<accession>A0A150JQ35</accession>
<proteinExistence type="evidence at transcript level"/>
<comment type="subcellular location">
    <subcellularLocation>
        <location evidence="1 4">Spore core</location>
    </subcellularLocation>
</comment>
<dbReference type="NCBIfam" id="TIGR02861">
    <property type="entry name" value="SASP_H"/>
    <property type="match status" value="1"/>
</dbReference>
<evidence type="ECO:0000256" key="2">
    <source>
        <dbReference type="ARBA" id="ARBA00006573"/>
    </source>
</evidence>
<dbReference type="EMBL" id="LQYI01000193">
    <property type="protein sequence ID" value="KYC59317.1"/>
    <property type="molecule type" value="Genomic_DNA"/>
</dbReference>
<evidence type="ECO:0000313" key="6">
    <source>
        <dbReference type="Proteomes" id="UP000075304"/>
    </source>
</evidence>
<dbReference type="PATRIC" id="fig|1398.25.peg.2262"/>
<evidence type="ECO:0000256" key="3">
    <source>
        <dbReference type="ARBA" id="ARBA00022969"/>
    </source>
</evidence>
<dbReference type="InterPro" id="IPR012610">
    <property type="entry name" value="SASP_SspH"/>
</dbReference>
<dbReference type="AlphaFoldDB" id="A0A150JQ35"/>
<dbReference type="GO" id="GO:0030436">
    <property type="term" value="P:asexual sporulation"/>
    <property type="evidence" value="ECO:0007669"/>
    <property type="project" value="UniProtKB-UniRule"/>
</dbReference>
<dbReference type="HAMAP" id="MF_00667">
    <property type="entry name" value="SspH"/>
    <property type="match status" value="1"/>
</dbReference>
<dbReference type="Proteomes" id="UP000075304">
    <property type="component" value="Unassembled WGS sequence"/>
</dbReference>
<dbReference type="Pfam" id="PF08141">
    <property type="entry name" value="SspH"/>
    <property type="match status" value="1"/>
</dbReference>
<organism evidence="5 6">
    <name type="scientific">Heyndrickxia coagulans</name>
    <name type="common">Weizmannia coagulans</name>
    <dbReference type="NCBI Taxonomy" id="1398"/>
    <lineage>
        <taxon>Bacteria</taxon>
        <taxon>Bacillati</taxon>
        <taxon>Bacillota</taxon>
        <taxon>Bacilli</taxon>
        <taxon>Bacillales</taxon>
        <taxon>Bacillaceae</taxon>
        <taxon>Heyndrickxia</taxon>
    </lineage>
</organism>
<protein>
    <recommendedName>
        <fullName evidence="4">Small, acid-soluble spore protein H</fullName>
        <shortName evidence="4">SASP H</shortName>
    </recommendedName>
</protein>
<dbReference type="GO" id="GO:0042601">
    <property type="term" value="C:endospore-forming forespore"/>
    <property type="evidence" value="ECO:0007669"/>
    <property type="project" value="InterPro"/>
</dbReference>
<dbReference type="RefSeq" id="WP_017550388.1">
    <property type="nucleotide sequence ID" value="NZ_CABJCT010000001.1"/>
</dbReference>
<evidence type="ECO:0000256" key="4">
    <source>
        <dbReference type="HAMAP-Rule" id="MF_00667"/>
    </source>
</evidence>
<keyword evidence="3 4" id="KW-0749">Sporulation</keyword>
<comment type="similarity">
    <text evidence="2 4">Belongs to the SspH family.</text>
</comment>
<evidence type="ECO:0000256" key="1">
    <source>
        <dbReference type="ARBA" id="ARBA00004288"/>
    </source>
</evidence>
<reference evidence="5 6" key="1">
    <citation type="submission" date="2016-01" db="EMBL/GenBank/DDBJ databases">
        <title>Genome Sequences of Twelve Sporeforming Bacillus Species Isolated from Foods.</title>
        <authorList>
            <person name="Berendsen E.M."/>
            <person name="Wells-Bennik M.H."/>
            <person name="Krawcyk A.O."/>
            <person name="De Jong A."/>
            <person name="Holsappel S."/>
            <person name="Eijlander R.T."/>
            <person name="Kuipers O.P."/>
        </authorList>
    </citation>
    <scope>NUCLEOTIDE SEQUENCE [LARGE SCALE GENOMIC DNA]</scope>
    <source>
        <strain evidence="5 6">B4099</strain>
    </source>
</reference>
<comment type="caution">
    <text evidence="5">The sequence shown here is derived from an EMBL/GenBank/DDBJ whole genome shotgun (WGS) entry which is preliminary data.</text>
</comment>
<name>A0A150JQ35_HEYCO</name>
<sequence length="59" mass="6868">MDARRAQEIMNVPEMVTVTLNGERIYIEHVDRQEETATVHTLDHPDKKLSVPVNFLLEH</sequence>
<gene>
    <name evidence="4" type="primary">sspH</name>
    <name evidence="5" type="ORF">B4099_3397</name>
</gene>
<dbReference type="GO" id="GO:0030435">
    <property type="term" value="P:sporulation resulting in formation of a cellular spore"/>
    <property type="evidence" value="ECO:0007669"/>
    <property type="project" value="UniProtKB-KW"/>
</dbReference>
<evidence type="ECO:0000313" key="5">
    <source>
        <dbReference type="EMBL" id="KYC59317.1"/>
    </source>
</evidence>
<comment type="induction">
    <text evidence="4">Expressed only in the forespore compartment of sporulating cells.</text>
</comment>